<gene>
    <name evidence="2" type="ORF">TGCAST_283702B</name>
</gene>
<feature type="compositionally biased region" description="Low complexity" evidence="1">
    <location>
        <begin position="176"/>
        <end position="186"/>
    </location>
</feature>
<keyword evidence="2" id="KW-0808">Transferase</keyword>
<accession>A0A3R8G0K0</accession>
<evidence type="ECO:0000313" key="3">
    <source>
        <dbReference type="Proteomes" id="UP000284452"/>
    </source>
</evidence>
<dbReference type="EC" id="2.7.11.1" evidence="2"/>
<evidence type="ECO:0000313" key="2">
    <source>
        <dbReference type="EMBL" id="RQX67070.1"/>
    </source>
</evidence>
<reference evidence="2 3" key="1">
    <citation type="submission" date="2017-10" db="EMBL/GenBank/DDBJ databases">
        <authorList>
            <person name="Sibley D."/>
            <person name="Venepally P."/>
            <person name="Karamycheva S."/>
            <person name="Hadjithomas M."/>
            <person name="Khan A."/>
            <person name="Brunk B."/>
            <person name="Roos D."/>
            <person name="Caler E."/>
            <person name="Lorenzi H."/>
        </authorList>
    </citation>
    <scope>NUCLEOTIDE SEQUENCE [LARGE SCALE GENOMIC DNA]</scope>
    <source>
        <strain evidence="2 3">CAST</strain>
    </source>
</reference>
<organism evidence="2 3">
    <name type="scientific">Toxoplasma gondii CAST</name>
    <dbReference type="NCBI Taxonomy" id="943122"/>
    <lineage>
        <taxon>Eukaryota</taxon>
        <taxon>Sar</taxon>
        <taxon>Alveolata</taxon>
        <taxon>Apicomplexa</taxon>
        <taxon>Conoidasida</taxon>
        <taxon>Coccidia</taxon>
        <taxon>Eucoccidiorida</taxon>
        <taxon>Eimeriorina</taxon>
        <taxon>Sarcocystidae</taxon>
        <taxon>Toxoplasma</taxon>
    </lineage>
</organism>
<dbReference type="Proteomes" id="UP000284452">
    <property type="component" value="Unassembled WGS sequence"/>
</dbReference>
<name>A0A3R8G0K0_TOXGO</name>
<comment type="caution">
    <text evidence="2">The sequence shown here is derived from an EMBL/GenBank/DDBJ whole genome shotgun (WGS) entry which is preliminary data.</text>
</comment>
<feature type="compositionally biased region" description="Basic and acidic residues" evidence="1">
    <location>
        <begin position="702"/>
        <end position="711"/>
    </location>
</feature>
<protein>
    <submittedName>
        <fullName evidence="2">FATC domain-containing protein</fullName>
        <ecNumber evidence="2">2.7.11.1</ecNumber>
    </submittedName>
</protein>
<evidence type="ECO:0000256" key="1">
    <source>
        <dbReference type="SAM" id="MobiDB-lite"/>
    </source>
</evidence>
<dbReference type="AlphaFoldDB" id="A0A3R8G0K0"/>
<feature type="region of interest" description="Disordered" evidence="1">
    <location>
        <begin position="226"/>
        <end position="281"/>
    </location>
</feature>
<feature type="region of interest" description="Disordered" evidence="1">
    <location>
        <begin position="176"/>
        <end position="203"/>
    </location>
</feature>
<sequence length="908" mass="98073">MHLSFVSNRISLFYVCSPWSPCRAPPLCLAHASTPSVSAGVPVVSRRSWVSAAEPGDTSADEENDFEERHGDSGLRLLSPAAHWAGWFRCVTHAGLKCSSGVWPSLSRLLFSLEASSQTEALPGVTKGRREPTRHSLQLAALPPASLSSEFLADAATACWSLGQWNDLSLVLASAAPPASPVSSSPRVADRGGRPSSPPDAGESWLSLQHAQLLALVHQAFQTNRFRHPESHPNPVIDKADRAKRTSQRRSETHDGRSFNSVSRLQLPHLSTDGTEPFPSVGARPVRAPGAPNQPPERGLCAFLAQAASVHVRAIRGVSRPLGAALRESPERAAPLLRSLAALSDLSFVLQNVGCPLFLASDPSTPTVQGLAHVNWESLKVSPLCDPPVSSCLEEPFDAESRARISPFSRWPASPPSTSLRLPPSLYDQLSVASLLLQRSALSFHLNAPSDALSPAVCGSHSASFAAFHAVLGAGKVALEQTHQLVAAACVGVTLRQRARELRAPSLQVPGFLQFSSDDTLRVIGQANALLRRRRKSRRALEGEGGGEADQPAAREESETATGVVRELVYRMKVEGALELLDRGQVADGLQALSRLAASSSYGSFASSFPSFASVFPSTAPSALLLYTREATKRLLLPPHGTIACFEKAVRQSPCSSTVYFEYARFIDSLISARLEEETARPPALASPLGPSTSVASFPPRSAERGSRVEGDEKNSLTLPFLVCEAVRLYLRALACLSVSRGPSRSCPPSSSSLPAEVRNDHASLYHHHSIHRICALVFTFSTPSTFISPHTRLDRKTCETYAAHLSRLLTAEELEGSRVSLSLWFLALPQVACRCQHPLLGRDVCENLLAKLMAAFPWRTMWLLVNLSNSVAREKERRESMLRTLETIVHRVSEKGSCQTDAASKIL</sequence>
<feature type="region of interest" description="Disordered" evidence="1">
    <location>
        <begin position="682"/>
        <end position="711"/>
    </location>
</feature>
<proteinExistence type="predicted"/>
<feature type="compositionally biased region" description="Basic and acidic residues" evidence="1">
    <location>
        <begin position="238"/>
        <end position="257"/>
    </location>
</feature>
<feature type="region of interest" description="Disordered" evidence="1">
    <location>
        <begin position="536"/>
        <end position="559"/>
    </location>
</feature>
<dbReference type="GO" id="GO:0004674">
    <property type="term" value="F:protein serine/threonine kinase activity"/>
    <property type="evidence" value="ECO:0007669"/>
    <property type="project" value="UniProtKB-EC"/>
</dbReference>
<dbReference type="VEuPathDB" id="ToxoDB:TGCAST_283702B"/>
<dbReference type="EMBL" id="AHIV02002132">
    <property type="protein sequence ID" value="RQX67070.1"/>
    <property type="molecule type" value="Genomic_DNA"/>
</dbReference>